<evidence type="ECO:0000256" key="1">
    <source>
        <dbReference type="SAM" id="MobiDB-lite"/>
    </source>
</evidence>
<dbReference type="EMBL" id="JAAOAM010000259">
    <property type="protein sequence ID" value="KAF5536305.1"/>
    <property type="molecule type" value="Genomic_DNA"/>
</dbReference>
<feature type="region of interest" description="Disordered" evidence="1">
    <location>
        <begin position="74"/>
        <end position="96"/>
    </location>
</feature>
<reference evidence="2 3" key="1">
    <citation type="submission" date="2020-05" db="EMBL/GenBank/DDBJ databases">
        <title>Identification and distribution of gene clusters putatively required for synthesis of sphingolipid metabolism inhibitors in phylogenetically diverse species of the filamentous fungus Fusarium.</title>
        <authorList>
            <person name="Kim H.-S."/>
            <person name="Busman M."/>
            <person name="Brown D.W."/>
            <person name="Divon H."/>
            <person name="Uhlig S."/>
            <person name="Proctor R.H."/>
        </authorList>
    </citation>
    <scope>NUCLEOTIDE SEQUENCE [LARGE SCALE GENOMIC DNA]</scope>
    <source>
        <strain evidence="2 3">NRRL 53147</strain>
    </source>
</reference>
<gene>
    <name evidence="2" type="ORF">FMEXI_10400</name>
</gene>
<feature type="compositionally biased region" description="Low complexity" evidence="1">
    <location>
        <begin position="81"/>
        <end position="91"/>
    </location>
</feature>
<keyword evidence="3" id="KW-1185">Reference proteome</keyword>
<name>A0A8H5MQG0_9HYPO</name>
<organism evidence="2 3">
    <name type="scientific">Fusarium mexicanum</name>
    <dbReference type="NCBI Taxonomy" id="751941"/>
    <lineage>
        <taxon>Eukaryota</taxon>
        <taxon>Fungi</taxon>
        <taxon>Dikarya</taxon>
        <taxon>Ascomycota</taxon>
        <taxon>Pezizomycotina</taxon>
        <taxon>Sordariomycetes</taxon>
        <taxon>Hypocreomycetidae</taxon>
        <taxon>Hypocreales</taxon>
        <taxon>Nectriaceae</taxon>
        <taxon>Fusarium</taxon>
        <taxon>Fusarium fujikuroi species complex</taxon>
    </lineage>
</organism>
<protein>
    <submittedName>
        <fullName evidence="2">Uncharacterized protein</fullName>
    </submittedName>
</protein>
<dbReference type="AlphaFoldDB" id="A0A8H5MQG0"/>
<sequence length="330" mass="35327">MTLEDVFPDNPCSTTLRYALSTQVPIVIPWAKATVKIGTPFFAPPDKSGKARFGDSDGGAFDNQDLSSTPLVFSRGSGGCHVETTASSSSSSRERVHADISAQIGGSFLGGSGRGQYDSSASKTGAAIQSSTRVYHQCGRVSLSTFPRLSEKALHLLYTATEPSQSFSAIFGDYFVASYLLGAGNVSMISGAGASEARSKKLNLDVEVHLAFISRQDKIHEESLQSAQVAAGTLSIYDSLTDQHIEQPISDIDNALAVWEENKARAETLQQRTAIELSKMHLIADESTIPHTRCDELCGSGLVLELLLFPWTGLRDYTSAILAPRGFPAS</sequence>
<evidence type="ECO:0000313" key="2">
    <source>
        <dbReference type="EMBL" id="KAF5536305.1"/>
    </source>
</evidence>
<evidence type="ECO:0000313" key="3">
    <source>
        <dbReference type="Proteomes" id="UP000522262"/>
    </source>
</evidence>
<dbReference type="Proteomes" id="UP000522262">
    <property type="component" value="Unassembled WGS sequence"/>
</dbReference>
<comment type="caution">
    <text evidence="2">The sequence shown here is derived from an EMBL/GenBank/DDBJ whole genome shotgun (WGS) entry which is preliminary data.</text>
</comment>
<proteinExistence type="predicted"/>
<accession>A0A8H5MQG0</accession>